<organism evidence="3 4">
    <name type="scientific">Candidatus Methylospira mobilis</name>
    <dbReference type="NCBI Taxonomy" id="1808979"/>
    <lineage>
        <taxon>Bacteria</taxon>
        <taxon>Pseudomonadati</taxon>
        <taxon>Pseudomonadota</taxon>
        <taxon>Gammaproteobacteria</taxon>
        <taxon>Methylococcales</taxon>
        <taxon>Methylococcaceae</taxon>
        <taxon>Candidatus Methylospira</taxon>
    </lineage>
</organism>
<dbReference type="GO" id="GO:0016020">
    <property type="term" value="C:membrane"/>
    <property type="evidence" value="ECO:0007669"/>
    <property type="project" value="InterPro"/>
</dbReference>
<accession>A0A5Q0BSC2</accession>
<gene>
    <name evidence="3" type="ORF">F6R98_18475</name>
</gene>
<dbReference type="EMBL" id="CP044205">
    <property type="protein sequence ID" value="QFY45191.1"/>
    <property type="molecule type" value="Genomic_DNA"/>
</dbReference>
<proteinExistence type="inferred from homology"/>
<sequence length="450" mass="50099">MKLLNQYGLHDMEDERWNAYGQSTFVYNYHPAFSAKYTNFGGSTNSLTPKAEISFTGTVTGYFGVKLWDGGHVYLAPEMISETPFSGLKGLGGSIQNFELQKNGTEQPTIYLSRAYLRQTFNLGGERIKLESDPLQLGTTVDGNRLVLTGGILSVLDVFDKNIYSGDLRQQFLNMSFLSFAAYDFAADARGYSFGVVAEYYLDDWTFRAARFLPPQNPNQLDLQWSTLAYYGDQYELEHRHTLFGRKGAVRLLFFHNHENMAKFSDAISAYNNSGGAENATACPAGAFSYDNQNPTAPDLCWARKPNDKFGGGINLEQAITDDIGIFFRGMYSDGQTEVYSYTSTDRSISLGTLISGGLWDRKKDLLGLGYSQGWISGIHAQYLGMGGIDGFIGDGKITQKPEQVVDLFYSYNVWSSLWVSADYQFIAHPAYNADRGPVNVVSGRAHVEF</sequence>
<dbReference type="InParanoid" id="A0A5Q0BSC2"/>
<evidence type="ECO:0000313" key="3">
    <source>
        <dbReference type="EMBL" id="QFY45191.1"/>
    </source>
</evidence>
<comment type="similarity">
    <text evidence="1 2">Belongs to the OprB family.</text>
</comment>
<dbReference type="GO" id="GO:0008643">
    <property type="term" value="P:carbohydrate transport"/>
    <property type="evidence" value="ECO:0007669"/>
    <property type="project" value="InterPro"/>
</dbReference>
<evidence type="ECO:0000256" key="2">
    <source>
        <dbReference type="RuleBase" id="RU363072"/>
    </source>
</evidence>
<dbReference type="AlphaFoldDB" id="A0A5Q0BSC2"/>
<dbReference type="InterPro" id="IPR007049">
    <property type="entry name" value="Carb-sel_porin_OprB"/>
</dbReference>
<dbReference type="KEGG" id="mmob:F6R98_18475"/>
<evidence type="ECO:0000313" key="4">
    <source>
        <dbReference type="Proteomes" id="UP000325755"/>
    </source>
</evidence>
<protein>
    <submittedName>
        <fullName evidence="3">Carbohydrate porin</fullName>
    </submittedName>
</protein>
<evidence type="ECO:0000256" key="1">
    <source>
        <dbReference type="ARBA" id="ARBA00008769"/>
    </source>
</evidence>
<dbReference type="InterPro" id="IPR038673">
    <property type="entry name" value="OprB_sf"/>
</dbReference>
<name>A0A5Q0BSC2_9GAMM</name>
<dbReference type="Pfam" id="PF04966">
    <property type="entry name" value="OprB"/>
    <property type="match status" value="1"/>
</dbReference>
<reference evidence="3 4" key="1">
    <citation type="submission" date="2019-09" db="EMBL/GenBank/DDBJ databases">
        <title>Ecophysiology of the spiral-shaped methanotroph Methylospira mobilis as revealed by the complete genome sequence.</title>
        <authorList>
            <person name="Oshkin I.Y."/>
            <person name="Dedysh S.N."/>
            <person name="Miroshnikov K."/>
            <person name="Danilova O.V."/>
            <person name="Hakobyan A."/>
            <person name="Liesack W."/>
        </authorList>
    </citation>
    <scope>NUCLEOTIDE SEQUENCE [LARGE SCALE GENOMIC DNA]</scope>
    <source>
        <strain evidence="3 4">Shm1</strain>
    </source>
</reference>
<dbReference type="OrthoDB" id="5755240at2"/>
<dbReference type="GO" id="GO:0015288">
    <property type="term" value="F:porin activity"/>
    <property type="evidence" value="ECO:0007669"/>
    <property type="project" value="InterPro"/>
</dbReference>
<dbReference type="Gene3D" id="2.40.160.180">
    <property type="entry name" value="Carbohydrate-selective porin OprB"/>
    <property type="match status" value="1"/>
</dbReference>
<keyword evidence="4" id="KW-1185">Reference proteome</keyword>
<dbReference type="Proteomes" id="UP000325755">
    <property type="component" value="Chromosome"/>
</dbReference>